<dbReference type="SUPFAM" id="SSF48452">
    <property type="entry name" value="TPR-like"/>
    <property type="match status" value="1"/>
</dbReference>
<reference evidence="12" key="2">
    <citation type="submission" date="2020-08" db="EMBL/GenBank/DDBJ databases">
        <authorList>
            <person name="Lai Q."/>
        </authorList>
    </citation>
    <scope>NUCLEOTIDE SEQUENCE</scope>
    <source>
        <strain evidence="12">S27-2</strain>
    </source>
</reference>
<keyword evidence="5 10" id="KW-0472">Membrane</keyword>
<dbReference type="PANTHER" id="PTHR38035">
    <property type="entry name" value="UPF0070 PROTEIN YFGM"/>
    <property type="match status" value="1"/>
</dbReference>
<evidence type="ECO:0000256" key="2">
    <source>
        <dbReference type="ARBA" id="ARBA00022475"/>
    </source>
</evidence>
<evidence type="ECO:0000256" key="10">
    <source>
        <dbReference type="SAM" id="Phobius"/>
    </source>
</evidence>
<comment type="similarity">
    <text evidence="7">Belongs to the YfgM family.</text>
</comment>
<dbReference type="Proteomes" id="UP000601768">
    <property type="component" value="Unassembled WGS sequence"/>
</dbReference>
<dbReference type="AlphaFoldDB" id="A0A8J6IT26"/>
<dbReference type="PIRSF" id="PIRSF006170">
    <property type="entry name" value="YfgM"/>
    <property type="match status" value="1"/>
</dbReference>
<dbReference type="RefSeq" id="WP_186506745.1">
    <property type="nucleotide sequence ID" value="NZ_JACNEP010000007.1"/>
</dbReference>
<proteinExistence type="inferred from homology"/>
<evidence type="ECO:0000313" key="13">
    <source>
        <dbReference type="Proteomes" id="UP000601768"/>
    </source>
</evidence>
<feature type="domain" description="Ancillary SecYEG translocon subunit/Cell division coordinator CpoB TPR" evidence="11">
    <location>
        <begin position="15"/>
        <end position="202"/>
    </location>
</feature>
<evidence type="ECO:0000259" key="11">
    <source>
        <dbReference type="Pfam" id="PF09976"/>
    </source>
</evidence>
<comment type="subcellular location">
    <subcellularLocation>
        <location evidence="1">Cell membrane</location>
        <topology evidence="1">Single-pass type II membrane protein</topology>
    </subcellularLocation>
</comment>
<reference evidence="12" key="1">
    <citation type="journal article" date="2018" name="Int. J. Syst. Evol. Microbiol.">
        <title>Neptunicella marina gen. nov., sp. nov., isolated from surface seawater.</title>
        <authorList>
            <person name="Liu X."/>
            <person name="Lai Q."/>
            <person name="Du Y."/>
            <person name="Zhang X."/>
            <person name="Liu Z."/>
            <person name="Sun F."/>
            <person name="Shao Z."/>
        </authorList>
    </citation>
    <scope>NUCLEOTIDE SEQUENCE</scope>
    <source>
        <strain evidence="12">S27-2</strain>
    </source>
</reference>
<feature type="repeat" description="TPR" evidence="9">
    <location>
        <begin position="158"/>
        <end position="191"/>
    </location>
</feature>
<name>A0A8J6IT26_9ALTE</name>
<dbReference type="InterPro" id="IPR026039">
    <property type="entry name" value="YfgM"/>
</dbReference>
<evidence type="ECO:0000313" key="12">
    <source>
        <dbReference type="EMBL" id="MBC3766231.1"/>
    </source>
</evidence>
<dbReference type="InterPro" id="IPR018704">
    <property type="entry name" value="SecYEG/CpoB_TPR"/>
</dbReference>
<comment type="caution">
    <text evidence="12">The sequence shown here is derived from an EMBL/GenBank/DDBJ whole genome shotgun (WGS) entry which is preliminary data.</text>
</comment>
<dbReference type="GO" id="GO:0044877">
    <property type="term" value="F:protein-containing complex binding"/>
    <property type="evidence" value="ECO:0007669"/>
    <property type="project" value="InterPro"/>
</dbReference>
<keyword evidence="4 10" id="KW-1133">Transmembrane helix</keyword>
<evidence type="ECO:0000256" key="9">
    <source>
        <dbReference type="PROSITE-ProRule" id="PRU00339"/>
    </source>
</evidence>
<evidence type="ECO:0000256" key="5">
    <source>
        <dbReference type="ARBA" id="ARBA00023136"/>
    </source>
</evidence>
<sequence>MESFSTEEQQVEAIKRFWKENGTAIILGAVIGLGGLWGWRYYTETQIAEREQASTQYEQLVSALGADEKGFSAAADYIKNNPENSYAMMTALQLAKSAVDSKDFAEAQKQLSWAAEHADDNAIKSLVQLRLARIQLAQEKADDAIKTLSGINMDAYSASVEEIKGDAYSQLGQYEQARQAYVASLDKNANNPLLQLKLDNLAALESK</sequence>
<organism evidence="12 13">
    <name type="scientific">Neptunicella marina</name>
    <dbReference type="NCBI Taxonomy" id="2125989"/>
    <lineage>
        <taxon>Bacteria</taxon>
        <taxon>Pseudomonadati</taxon>
        <taxon>Pseudomonadota</taxon>
        <taxon>Gammaproteobacteria</taxon>
        <taxon>Alteromonadales</taxon>
        <taxon>Alteromonadaceae</taxon>
        <taxon>Neptunicella</taxon>
    </lineage>
</organism>
<evidence type="ECO:0000256" key="3">
    <source>
        <dbReference type="ARBA" id="ARBA00022692"/>
    </source>
</evidence>
<keyword evidence="3 10" id="KW-0812">Transmembrane</keyword>
<keyword evidence="2" id="KW-1003">Cell membrane</keyword>
<accession>A0A8J6IT26</accession>
<dbReference type="EMBL" id="JACNEP010000007">
    <property type="protein sequence ID" value="MBC3766231.1"/>
    <property type="molecule type" value="Genomic_DNA"/>
</dbReference>
<dbReference type="Pfam" id="PF09976">
    <property type="entry name" value="TPR_21"/>
    <property type="match status" value="1"/>
</dbReference>
<evidence type="ECO:0000256" key="7">
    <source>
        <dbReference type="ARBA" id="ARBA00024197"/>
    </source>
</evidence>
<keyword evidence="13" id="KW-1185">Reference proteome</keyword>
<evidence type="ECO:0000256" key="1">
    <source>
        <dbReference type="ARBA" id="ARBA00004401"/>
    </source>
</evidence>
<dbReference type="GO" id="GO:0005886">
    <property type="term" value="C:plasma membrane"/>
    <property type="evidence" value="ECO:0007669"/>
    <property type="project" value="UniProtKB-SubCell"/>
</dbReference>
<protein>
    <recommendedName>
        <fullName evidence="8">Ancillary SecYEG translocon subunit</fullName>
    </recommendedName>
</protein>
<dbReference type="PANTHER" id="PTHR38035:SF1">
    <property type="entry name" value="ANCILLARY SECYEG TRANSLOCON SUBUNIT"/>
    <property type="match status" value="1"/>
</dbReference>
<dbReference type="InterPro" id="IPR011990">
    <property type="entry name" value="TPR-like_helical_dom_sf"/>
</dbReference>
<evidence type="ECO:0000256" key="6">
    <source>
        <dbReference type="ARBA" id="ARBA00023186"/>
    </source>
</evidence>
<evidence type="ECO:0000256" key="4">
    <source>
        <dbReference type="ARBA" id="ARBA00022989"/>
    </source>
</evidence>
<keyword evidence="6" id="KW-0143">Chaperone</keyword>
<feature type="transmembrane region" description="Helical" evidence="10">
    <location>
        <begin position="21"/>
        <end position="42"/>
    </location>
</feature>
<dbReference type="Gene3D" id="1.25.40.10">
    <property type="entry name" value="Tetratricopeptide repeat domain"/>
    <property type="match status" value="1"/>
</dbReference>
<dbReference type="InterPro" id="IPR019734">
    <property type="entry name" value="TPR_rpt"/>
</dbReference>
<evidence type="ECO:0000256" key="8">
    <source>
        <dbReference type="ARBA" id="ARBA00024235"/>
    </source>
</evidence>
<keyword evidence="9" id="KW-0802">TPR repeat</keyword>
<gene>
    <name evidence="12" type="ORF">H8B19_10090</name>
</gene>
<dbReference type="PROSITE" id="PS50005">
    <property type="entry name" value="TPR"/>
    <property type="match status" value="1"/>
</dbReference>